<accession>A0A7M7RFQ9</accession>
<evidence type="ECO:0000256" key="9">
    <source>
        <dbReference type="SAM" id="MobiDB-lite"/>
    </source>
</evidence>
<protein>
    <recommendedName>
        <fullName evidence="3">Neuroendocrine protein 7B2</fullName>
    </recommendedName>
</protein>
<dbReference type="GeneID" id="575887"/>
<evidence type="ECO:0000256" key="1">
    <source>
        <dbReference type="ARBA" id="ARBA00004613"/>
    </source>
</evidence>
<dbReference type="KEGG" id="spu:575887"/>
<evidence type="ECO:0000256" key="4">
    <source>
        <dbReference type="ARBA" id="ARBA00022448"/>
    </source>
</evidence>
<dbReference type="GO" id="GO:0030234">
    <property type="term" value="F:enzyme regulator activity"/>
    <property type="evidence" value="ECO:0000318"/>
    <property type="project" value="GO_Central"/>
</dbReference>
<evidence type="ECO:0000256" key="5">
    <source>
        <dbReference type="ARBA" id="ARBA00022525"/>
    </source>
</evidence>
<evidence type="ECO:0000256" key="7">
    <source>
        <dbReference type="ARBA" id="ARBA00023157"/>
    </source>
</evidence>
<comment type="subcellular location">
    <subcellularLocation>
        <location evidence="1">Secreted</location>
    </subcellularLocation>
</comment>
<dbReference type="RefSeq" id="XP_799858.1">
    <property type="nucleotide sequence ID" value="XM_794765.5"/>
</dbReference>
<evidence type="ECO:0000256" key="10">
    <source>
        <dbReference type="SAM" id="SignalP"/>
    </source>
</evidence>
<name>A0A7M7RFQ9_STRPU</name>
<keyword evidence="5" id="KW-0964">Secreted</keyword>
<dbReference type="EnsemblMetazoa" id="XM_794765">
    <property type="protein sequence ID" value="XP_799858"/>
    <property type="gene ID" value="LOC575887"/>
</dbReference>
<dbReference type="GO" id="GO:0005576">
    <property type="term" value="C:extracellular region"/>
    <property type="evidence" value="ECO:0007669"/>
    <property type="project" value="UniProtKB-SubCell"/>
</dbReference>
<keyword evidence="12" id="KW-1185">Reference proteome</keyword>
<feature type="region of interest" description="Disordered" evidence="9">
    <location>
        <begin position="78"/>
        <end position="100"/>
    </location>
</feature>
<dbReference type="PANTHER" id="PTHR12738">
    <property type="entry name" value="NEUROENDOCRINE PROTEIN 7B2"/>
    <property type="match status" value="1"/>
</dbReference>
<keyword evidence="8" id="KW-0143">Chaperone</keyword>
<dbReference type="OrthoDB" id="9922675at2759"/>
<evidence type="ECO:0000256" key="8">
    <source>
        <dbReference type="ARBA" id="ARBA00023186"/>
    </source>
</evidence>
<keyword evidence="6 10" id="KW-0732">Signal</keyword>
<organism evidence="11 12">
    <name type="scientific">Strongylocentrotus purpuratus</name>
    <name type="common">Purple sea urchin</name>
    <dbReference type="NCBI Taxonomy" id="7668"/>
    <lineage>
        <taxon>Eukaryota</taxon>
        <taxon>Metazoa</taxon>
        <taxon>Echinodermata</taxon>
        <taxon>Eleutherozoa</taxon>
        <taxon>Echinozoa</taxon>
        <taxon>Echinoidea</taxon>
        <taxon>Euechinoidea</taxon>
        <taxon>Echinacea</taxon>
        <taxon>Camarodonta</taxon>
        <taxon>Echinidea</taxon>
        <taxon>Strongylocentrotidae</taxon>
        <taxon>Strongylocentrotus</taxon>
    </lineage>
</organism>
<dbReference type="InParanoid" id="A0A7M7RFQ9"/>
<dbReference type="PANTHER" id="PTHR12738:SF0">
    <property type="entry name" value="NEUROENDOCRINE PROTEIN 7B2"/>
    <property type="match status" value="1"/>
</dbReference>
<evidence type="ECO:0000256" key="3">
    <source>
        <dbReference type="ARBA" id="ARBA00019589"/>
    </source>
</evidence>
<dbReference type="InterPro" id="IPR007945">
    <property type="entry name" value="Secretogranin_V"/>
</dbReference>
<dbReference type="Proteomes" id="UP000007110">
    <property type="component" value="Unassembled WGS sequence"/>
</dbReference>
<keyword evidence="7" id="KW-1015">Disulfide bond</keyword>
<evidence type="ECO:0000256" key="2">
    <source>
        <dbReference type="ARBA" id="ARBA00006348"/>
    </source>
</evidence>
<proteinExistence type="inferred from homology"/>
<evidence type="ECO:0000256" key="6">
    <source>
        <dbReference type="ARBA" id="ARBA00022729"/>
    </source>
</evidence>
<reference evidence="12" key="1">
    <citation type="submission" date="2015-02" db="EMBL/GenBank/DDBJ databases">
        <title>Genome sequencing for Strongylocentrotus purpuratus.</title>
        <authorList>
            <person name="Murali S."/>
            <person name="Liu Y."/>
            <person name="Vee V."/>
            <person name="English A."/>
            <person name="Wang M."/>
            <person name="Skinner E."/>
            <person name="Han Y."/>
            <person name="Muzny D.M."/>
            <person name="Worley K.C."/>
            <person name="Gibbs R.A."/>
        </authorList>
    </citation>
    <scope>NUCLEOTIDE SEQUENCE</scope>
</reference>
<feature type="chain" id="PRO_5029596588" description="Neuroendocrine protein 7B2" evidence="10">
    <location>
        <begin position="16"/>
        <end position="256"/>
    </location>
</feature>
<evidence type="ECO:0000313" key="11">
    <source>
        <dbReference type="EnsemblMetazoa" id="XP_799858"/>
    </source>
</evidence>
<dbReference type="GO" id="GO:0030141">
    <property type="term" value="C:secretory granule"/>
    <property type="evidence" value="ECO:0007669"/>
    <property type="project" value="InterPro"/>
</dbReference>
<feature type="signal peptide" evidence="10">
    <location>
        <begin position="1"/>
        <end position="15"/>
    </location>
</feature>
<dbReference type="OMA" id="MPFKRNQ"/>
<comment type="similarity">
    <text evidence="2">Belongs to the 7B2 family.</text>
</comment>
<dbReference type="GO" id="GO:0007218">
    <property type="term" value="P:neuropeptide signaling pathway"/>
    <property type="evidence" value="ECO:0007669"/>
    <property type="project" value="InterPro"/>
</dbReference>
<evidence type="ECO:0000313" key="12">
    <source>
        <dbReference type="Proteomes" id="UP000007110"/>
    </source>
</evidence>
<dbReference type="GO" id="GO:0046883">
    <property type="term" value="P:regulation of hormone secretion"/>
    <property type="evidence" value="ECO:0000318"/>
    <property type="project" value="GO_Central"/>
</dbReference>
<feature type="compositionally biased region" description="Polar residues" evidence="9">
    <location>
        <begin position="87"/>
        <end position="100"/>
    </location>
</feature>
<keyword evidence="4" id="KW-0813">Transport</keyword>
<reference evidence="11" key="2">
    <citation type="submission" date="2021-01" db="UniProtKB">
        <authorList>
            <consortium name="EnsemblMetazoa"/>
        </authorList>
    </citation>
    <scope>IDENTIFICATION</scope>
</reference>
<dbReference type="AlphaFoldDB" id="A0A7M7RFQ9"/>
<sequence length="256" mass="28583">MWYVILSMLLLGALASSEYSGMSLRDRIALRNLLMNSNYYDFPLAPSQRDLENTATNSKVVIPPLTFIAGGAGEGVQHLGAEGDIPNRQNPIPEVSSQYDNPPNPCPPGGELTGKVKVYSKVHRHQVCACEKGWEAGERRDCSSAPKCCLPNMPNDAEFVNQYQLSERSLKNRQLFTQTRNKYSVGDKRSDHMAKKSPVYKRSINSYLPGDMVRHVSKKSAYPIRTYVNPYTYNQPHLKSVVAKKAPVYSGAKPIM</sequence>
<dbReference type="FunCoup" id="A0A7M7RFQ9">
    <property type="interactions" value="635"/>
</dbReference>